<sequence>MKNKFLIVPPPPPPDKMTMKKIISLYIIFAFLLTSFAGCGKLKNIVGLSQPEAPIPPKVNKQFEASSEIDAKDLMKKESWKEWACRQWKDNKWKWIGGVVAVVGVGTSGVCYYRYRCRSYDEYLRIPSGLPSSVINEFLYLSGKYIELMAERLRLVAEIPRREDAIYAVEHQISSLLGEMYAVACPSLNT</sequence>
<feature type="transmembrane region" description="Helical" evidence="1">
    <location>
        <begin position="95"/>
        <end position="115"/>
    </location>
</feature>
<evidence type="ECO:0000256" key="1">
    <source>
        <dbReference type="SAM" id="Phobius"/>
    </source>
</evidence>
<dbReference type="EMBL" id="LNVX01000401">
    <property type="protein sequence ID" value="OEG70257.1"/>
    <property type="molecule type" value="Genomic_DNA"/>
</dbReference>
<accession>A0A1E5IIC6</accession>
<dbReference type="AlphaFoldDB" id="A0A1E5IIC6"/>
<dbReference type="Proteomes" id="UP000095237">
    <property type="component" value="Unassembled WGS sequence"/>
</dbReference>
<organism evidence="2 3">
    <name type="scientific">Endomicrobium trichonymphae</name>
    <dbReference type="NCBI Taxonomy" id="1408204"/>
    <lineage>
        <taxon>Bacteria</taxon>
        <taxon>Pseudomonadati</taxon>
        <taxon>Elusimicrobiota</taxon>
        <taxon>Endomicrobiia</taxon>
        <taxon>Endomicrobiales</taxon>
        <taxon>Endomicrobiaceae</taxon>
        <taxon>Candidatus Endomicrobiellum</taxon>
    </lineage>
</organism>
<proteinExistence type="predicted"/>
<evidence type="ECO:0000313" key="3">
    <source>
        <dbReference type="Proteomes" id="UP000095237"/>
    </source>
</evidence>
<name>A0A1E5IIC6_ENDTX</name>
<keyword evidence="1" id="KW-0812">Transmembrane</keyword>
<keyword evidence="1" id="KW-0472">Membrane</keyword>
<comment type="caution">
    <text evidence="2">The sequence shown here is derived from an EMBL/GenBank/DDBJ whole genome shotgun (WGS) entry which is preliminary data.</text>
</comment>
<evidence type="ECO:0000313" key="2">
    <source>
        <dbReference type="EMBL" id="OEG70257.1"/>
    </source>
</evidence>
<keyword evidence="1" id="KW-1133">Transmembrane helix</keyword>
<reference evidence="2 3" key="1">
    <citation type="submission" date="2015-11" db="EMBL/GenBank/DDBJ databases">
        <title>Evidence for parallel genomic evolution in an endosymbiosis of termite gut flagellates.</title>
        <authorList>
            <person name="Zheng H."/>
        </authorList>
    </citation>
    <scope>NUCLEOTIDE SEQUENCE [LARGE SCALE GENOMIC DNA]</scope>
    <source>
        <strain evidence="2 3">CET450</strain>
    </source>
</reference>
<keyword evidence="3" id="KW-1185">Reference proteome</keyword>
<gene>
    <name evidence="2" type="ORF">ATZ36_05295</name>
</gene>
<protein>
    <submittedName>
        <fullName evidence="2">Uncharacterized protein</fullName>
    </submittedName>
</protein>